<organism evidence="2 3">
    <name type="scientific">Halorubrum lacusprofundi (strain ATCC 49239 / DSM 5036 / JCM 8891 / ACAM 34)</name>
    <dbReference type="NCBI Taxonomy" id="416348"/>
    <lineage>
        <taxon>Archaea</taxon>
        <taxon>Methanobacteriati</taxon>
        <taxon>Methanobacteriota</taxon>
        <taxon>Stenosarchaea group</taxon>
        <taxon>Halobacteria</taxon>
        <taxon>Halobacteriales</taxon>
        <taxon>Haloferacaceae</taxon>
        <taxon>Halorubrum</taxon>
    </lineage>
</organism>
<dbReference type="EMBL" id="CP001365">
    <property type="protein sequence ID" value="ACM57504.1"/>
    <property type="molecule type" value="Genomic_DNA"/>
</dbReference>
<dbReference type="HOGENOM" id="CLU_2447566_0_0_2"/>
<evidence type="ECO:0000313" key="3">
    <source>
        <dbReference type="Proteomes" id="UP000000740"/>
    </source>
</evidence>
<dbReference type="Proteomes" id="UP000000740">
    <property type="component" value="Chromosome 1"/>
</dbReference>
<proteinExistence type="predicted"/>
<feature type="transmembrane region" description="Helical" evidence="1">
    <location>
        <begin position="43"/>
        <end position="63"/>
    </location>
</feature>
<evidence type="ECO:0000256" key="1">
    <source>
        <dbReference type="SAM" id="Phobius"/>
    </source>
</evidence>
<dbReference type="KEGG" id="hla:Hlac_1926"/>
<accession>B9LQ66</accession>
<keyword evidence="1" id="KW-1133">Transmembrane helix</keyword>
<name>B9LQ66_HALLT</name>
<keyword evidence="1" id="KW-0472">Membrane</keyword>
<feature type="transmembrane region" description="Helical" evidence="1">
    <location>
        <begin position="20"/>
        <end position="37"/>
    </location>
</feature>
<sequence>MKYGPPAAGRSPGPNVAPDGSICASFAFLALIAFGVLAASYPVVSLVVLTGVVALAILARSLVRRVDRDAVGRVSFPGLGTVEYRFIRG</sequence>
<gene>
    <name evidence="2" type="ordered locus">Hlac_1926</name>
</gene>
<protein>
    <submittedName>
        <fullName evidence="2">Uncharacterized protein</fullName>
    </submittedName>
</protein>
<reference evidence="2 3" key="1">
    <citation type="journal article" date="2016" name="Stand. Genomic Sci.">
        <title>Complete genome sequence of the Antarctic Halorubrum lacusprofundi type strain ACAM 34.</title>
        <authorList>
            <person name="Anderson I.J."/>
            <person name="DasSarma P."/>
            <person name="Lucas S."/>
            <person name="Copeland A."/>
            <person name="Lapidus A."/>
            <person name="Del Rio T.G."/>
            <person name="Tice H."/>
            <person name="Dalin E."/>
            <person name="Bruce D.C."/>
            <person name="Goodwin L."/>
            <person name="Pitluck S."/>
            <person name="Sims D."/>
            <person name="Brettin T.S."/>
            <person name="Detter J.C."/>
            <person name="Han C.S."/>
            <person name="Larimer F."/>
            <person name="Hauser L."/>
            <person name="Land M."/>
            <person name="Ivanova N."/>
            <person name="Richardson P."/>
            <person name="Cavicchioli R."/>
            <person name="DasSarma S."/>
            <person name="Woese C.R."/>
            <person name="Kyrpides N.C."/>
        </authorList>
    </citation>
    <scope>NUCLEOTIDE SEQUENCE [LARGE SCALE GENOMIC DNA]</scope>
    <source>
        <strain evidence="3">ATCC 49239 / DSM 5036 / JCM 8891 / ACAM 34</strain>
    </source>
</reference>
<keyword evidence="3" id="KW-1185">Reference proteome</keyword>
<dbReference type="AlphaFoldDB" id="B9LQ66"/>
<evidence type="ECO:0000313" key="2">
    <source>
        <dbReference type="EMBL" id="ACM57504.1"/>
    </source>
</evidence>
<keyword evidence="1" id="KW-0812">Transmembrane</keyword>